<keyword evidence="3" id="KW-0813">Transport</keyword>
<feature type="transmembrane region" description="Helical" evidence="8">
    <location>
        <begin position="482"/>
        <end position="504"/>
    </location>
</feature>
<dbReference type="InterPro" id="IPR045035">
    <property type="entry name" value="YSL-like"/>
</dbReference>
<keyword evidence="4 8" id="KW-0812">Transmembrane</keyword>
<dbReference type="GO" id="GO:0000329">
    <property type="term" value="C:fungal-type vacuole membrane"/>
    <property type="evidence" value="ECO:0007669"/>
    <property type="project" value="TreeGrafter"/>
</dbReference>
<feature type="compositionally biased region" description="Basic residues" evidence="7">
    <location>
        <begin position="240"/>
        <end position="249"/>
    </location>
</feature>
<comment type="subcellular location">
    <subcellularLocation>
        <location evidence="1">Membrane</location>
        <topology evidence="1">Multi-pass membrane protein</topology>
    </subcellularLocation>
</comment>
<dbReference type="Pfam" id="PF03169">
    <property type="entry name" value="OPT"/>
    <property type="match status" value="2"/>
</dbReference>
<proteinExistence type="inferred from homology"/>
<feature type="transmembrane region" description="Helical" evidence="8">
    <location>
        <begin position="89"/>
        <end position="109"/>
    </location>
</feature>
<feature type="compositionally biased region" description="Low complexity" evidence="7">
    <location>
        <begin position="318"/>
        <end position="331"/>
    </location>
</feature>
<feature type="transmembrane region" description="Helical" evidence="8">
    <location>
        <begin position="194"/>
        <end position="211"/>
    </location>
</feature>
<evidence type="ECO:0000256" key="7">
    <source>
        <dbReference type="SAM" id="MobiDB-lite"/>
    </source>
</evidence>
<feature type="region of interest" description="Disordered" evidence="7">
    <location>
        <begin position="308"/>
        <end position="364"/>
    </location>
</feature>
<protein>
    <submittedName>
        <fullName evidence="9">Oligonucleotide transporter (OPT oligopeptide transporter)</fullName>
    </submittedName>
</protein>
<feature type="compositionally biased region" description="Low complexity" evidence="7">
    <location>
        <begin position="17"/>
        <end position="32"/>
    </location>
</feature>
<keyword evidence="6 8" id="KW-0472">Membrane</keyword>
<dbReference type="Proteomes" id="UP001201980">
    <property type="component" value="Unassembled WGS sequence"/>
</dbReference>
<dbReference type="NCBIfam" id="TIGR00728">
    <property type="entry name" value="OPT_sfam"/>
    <property type="match status" value="1"/>
</dbReference>
<accession>A0AAD5RZR4</accession>
<feature type="transmembrane region" description="Helical" evidence="8">
    <location>
        <begin position="445"/>
        <end position="462"/>
    </location>
</feature>
<evidence type="ECO:0000256" key="1">
    <source>
        <dbReference type="ARBA" id="ARBA00004141"/>
    </source>
</evidence>
<feature type="transmembrane region" description="Helical" evidence="8">
    <location>
        <begin position="121"/>
        <end position="143"/>
    </location>
</feature>
<gene>
    <name evidence="9" type="ORF">MKZ38_007638</name>
</gene>
<comment type="similarity">
    <text evidence="2">Belongs to the oligopeptide OPT transporter family.</text>
</comment>
<dbReference type="AlphaFoldDB" id="A0AAD5RZR4"/>
<evidence type="ECO:0000256" key="8">
    <source>
        <dbReference type="SAM" id="Phobius"/>
    </source>
</evidence>
<evidence type="ECO:0000313" key="10">
    <source>
        <dbReference type="Proteomes" id="UP001201980"/>
    </source>
</evidence>
<feature type="compositionally biased region" description="Low complexity" evidence="7">
    <location>
        <begin position="40"/>
        <end position="60"/>
    </location>
</feature>
<evidence type="ECO:0000256" key="5">
    <source>
        <dbReference type="ARBA" id="ARBA00022989"/>
    </source>
</evidence>
<evidence type="ECO:0000313" key="9">
    <source>
        <dbReference type="EMBL" id="KAJ2907123.1"/>
    </source>
</evidence>
<comment type="caution">
    <text evidence="9">The sequence shown here is derived from an EMBL/GenBank/DDBJ whole genome shotgun (WGS) entry which is preliminary data.</text>
</comment>
<feature type="compositionally biased region" description="Low complexity" evidence="7">
    <location>
        <begin position="351"/>
        <end position="364"/>
    </location>
</feature>
<feature type="region of interest" description="Disordered" evidence="7">
    <location>
        <begin position="240"/>
        <end position="278"/>
    </location>
</feature>
<sequence length="916" mass="95520">MAPSRGGVIPGGGSEQPNASTALLSSSSSPNTEVRPPAYSSNATSSSSSSSSSSSNANAAKPPPESRSQAAAMLPGDQIPEGESFTVRALLVGVLVGTVICFSNMYFGLQTGWISPMTMPASLLGFGIFKLMDGWGWLGGLAFSPVENVLVQTVAGSMAIMPLGCGFVGVIPAMSFLLTPEESGPVVFTLPQSLIWSLGLCYFGVLFAVPLRKQVLIREKLRFPSGFSTAVLIGVLHGRAPHARHHHPSPRSDGDGGEGGRKGGDGHDQDDDDDDAHRFGALVGEPINQSSRPVADGDEEARLLIAGTAGEPEPEPPTASASKSNSASPRSNTEGEGGEEEEEEEGDKDNASSTSSSGSSTTTISAISRTYEQESHPAPSLSSSINLLLSSFLFSGLFNLLAYFFPILHSLPVFGTGLATNWLWDLNPSPAYIGQGIIMGPETTLHMLLGAVVGWGILSPLAKMKGWAPGEVKDWEDGSKGWIVWVSLAIMLADSVVSLGFVAVSPLVGPAQRWADSAFGWARGKWTGKGKGYAIVPTGEEDGVTAGDSGDGRGDDVEEEDTTPTTSHLRSHTAPQSHPQGLRRRPRRRPSSAGSKPTHHHQHNFAEDAPSHQQIPPLVIYIGLALSVLLCIACISIVFTPSLVPLHATVLSVLMALLLSVMGVRALGQTDLNPVSGISKLAQLFFAAVVVPRGDRRAVLVNLVAGAVSEAGALQSGDLMQDLKTGHLLAASPAAQFWGQVLGSTAGAVVSALAYRLYAAAYELPGELFQVPTAYVWVFTARLVTGRGLPPRATEWAVGAAALFALFAGARTAATVAKAAGGKGGRGGGGGKRDTSWTKWVPGGIAVAVGMYNVPSFTLARAAGGVLHWWWIGRKGGKMTGLIILASVSADADADADAGCGFPFPWVWGLFSEKAS</sequence>
<evidence type="ECO:0000256" key="4">
    <source>
        <dbReference type="ARBA" id="ARBA00022692"/>
    </source>
</evidence>
<keyword evidence="10" id="KW-1185">Reference proteome</keyword>
<dbReference type="PANTHER" id="PTHR31645">
    <property type="entry name" value="OLIGOPEPTIDE TRANSPORTER YGL114W-RELATED"/>
    <property type="match status" value="1"/>
</dbReference>
<feature type="compositionally biased region" description="Basic and acidic residues" evidence="7">
    <location>
        <begin position="250"/>
        <end position="267"/>
    </location>
</feature>
<feature type="transmembrane region" description="Helical" evidence="8">
    <location>
        <begin position="618"/>
        <end position="639"/>
    </location>
</feature>
<keyword evidence="5 8" id="KW-1133">Transmembrane helix</keyword>
<reference evidence="9" key="1">
    <citation type="submission" date="2022-07" db="EMBL/GenBank/DDBJ databases">
        <title>Draft genome sequence of Zalerion maritima ATCC 34329, a (micro)plastics degrading marine fungus.</title>
        <authorList>
            <person name="Paco A."/>
            <person name="Goncalves M.F.M."/>
            <person name="Rocha-Santos T.A.P."/>
            <person name="Alves A."/>
        </authorList>
    </citation>
    <scope>NUCLEOTIDE SEQUENCE</scope>
    <source>
        <strain evidence="9">ATCC 34329</strain>
    </source>
</reference>
<feature type="transmembrane region" description="Helical" evidence="8">
    <location>
        <begin position="378"/>
        <end position="397"/>
    </location>
</feature>
<dbReference type="GO" id="GO:0035673">
    <property type="term" value="F:oligopeptide transmembrane transporter activity"/>
    <property type="evidence" value="ECO:0007669"/>
    <property type="project" value="InterPro"/>
</dbReference>
<evidence type="ECO:0000256" key="3">
    <source>
        <dbReference type="ARBA" id="ARBA00022448"/>
    </source>
</evidence>
<feature type="compositionally biased region" description="Basic residues" evidence="7">
    <location>
        <begin position="581"/>
        <end position="590"/>
    </location>
</feature>
<name>A0AAD5RZR4_9PEZI</name>
<feature type="transmembrane region" description="Helical" evidence="8">
    <location>
        <begin position="150"/>
        <end position="174"/>
    </location>
</feature>
<dbReference type="InterPro" id="IPR004813">
    <property type="entry name" value="OPT"/>
</dbReference>
<dbReference type="EMBL" id="JAKWBI020000004">
    <property type="protein sequence ID" value="KAJ2907123.1"/>
    <property type="molecule type" value="Genomic_DNA"/>
</dbReference>
<organism evidence="9 10">
    <name type="scientific">Zalerion maritima</name>
    <dbReference type="NCBI Taxonomy" id="339359"/>
    <lineage>
        <taxon>Eukaryota</taxon>
        <taxon>Fungi</taxon>
        <taxon>Dikarya</taxon>
        <taxon>Ascomycota</taxon>
        <taxon>Pezizomycotina</taxon>
        <taxon>Sordariomycetes</taxon>
        <taxon>Lulworthiomycetidae</taxon>
        <taxon>Lulworthiales</taxon>
        <taxon>Lulworthiaceae</taxon>
        <taxon>Zalerion</taxon>
    </lineage>
</organism>
<feature type="region of interest" description="Disordered" evidence="7">
    <location>
        <begin position="532"/>
        <end position="610"/>
    </location>
</feature>
<feature type="region of interest" description="Disordered" evidence="7">
    <location>
        <begin position="1"/>
        <end position="70"/>
    </location>
</feature>
<feature type="transmembrane region" description="Helical" evidence="8">
    <location>
        <begin position="645"/>
        <end position="664"/>
    </location>
</feature>
<evidence type="ECO:0000256" key="2">
    <source>
        <dbReference type="ARBA" id="ARBA00008807"/>
    </source>
</evidence>
<dbReference type="PANTHER" id="PTHR31645:SF0">
    <property type="entry name" value="OLIGOPEPTIDE TRANSPORTER YGL114W-RELATED"/>
    <property type="match status" value="1"/>
</dbReference>
<feature type="compositionally biased region" description="Acidic residues" evidence="7">
    <location>
        <begin position="336"/>
        <end position="347"/>
    </location>
</feature>
<evidence type="ECO:0000256" key="6">
    <source>
        <dbReference type="ARBA" id="ARBA00023136"/>
    </source>
</evidence>